<feature type="transmembrane region" description="Helical" evidence="9">
    <location>
        <begin position="162"/>
        <end position="180"/>
    </location>
</feature>
<evidence type="ECO:0000313" key="10">
    <source>
        <dbReference type="EMBL" id="KAJ6751835.1"/>
    </source>
</evidence>
<sequence>MAACILLSFANQFFQYRSNQLSIDSVTIQILVLPVGKFMAAKLPKKKITIPLKFTKWSFSLNPGPFSMKEHVLITIFANCGAGGVDAVYIITIIKTFYQRGLHPVAAMLLAQTTQLLGYGWAGMFRKFLVDSPYMWWPATLVQVSLFRTLHEKEKRKKGELTRLQFFAIVFVASFAYYIFPGHFFPSLSALSFVCLIRKHSITAQQIGSGFEGLGIGSFGLDWSTVASFLGSPLVCPFKTIANTMVGFILFMYVLVPIAYWSNFREAKRFPIFSSNTFDEDGQTFDITRVLNEKTFDLNLSEYENYSKLYLSIFFAFIYGLSFASLTAALTHFALFDGKNIFKMWKKKTNAVKHEFSDVHTRIMKKNYAVVPQWWFTVILVISVALSLVAVEGFDRQLQLPCWGLLLACFIALIFTLPVGQIRLDVITELVIGYIHPGNPVAIVAFKTYGYSSVTQALSLLGDFKIGHYMKIPPKSMFIVQLVGTIVSSTVYVGTAWWLLTSVKNICNPDLLLDGSPWTCPGSDVFYNDSIIWGVVGPLRMFTDKGVYPEQNWWFLIGFLAPIPVWFLQRKFPEKKWIKWIHVPLIINATEDMPTARAVHYWSWGFVGFVFNFIIYRRYKGWWAKHTYILSAALDAGVAFLGVILYFALQSRDIYGPSWWGAAVSDHCPLAKCPTAPGIEVEGCPVL</sequence>
<organism evidence="10 11">
    <name type="scientific">Salix viminalis</name>
    <name type="common">Common osier</name>
    <name type="synonym">Basket willow</name>
    <dbReference type="NCBI Taxonomy" id="40686"/>
    <lineage>
        <taxon>Eukaryota</taxon>
        <taxon>Viridiplantae</taxon>
        <taxon>Streptophyta</taxon>
        <taxon>Embryophyta</taxon>
        <taxon>Tracheophyta</taxon>
        <taxon>Spermatophyta</taxon>
        <taxon>Magnoliopsida</taxon>
        <taxon>eudicotyledons</taxon>
        <taxon>Gunneridae</taxon>
        <taxon>Pentapetalae</taxon>
        <taxon>rosids</taxon>
        <taxon>fabids</taxon>
        <taxon>Malpighiales</taxon>
        <taxon>Salicaceae</taxon>
        <taxon>Saliceae</taxon>
        <taxon>Salix</taxon>
    </lineage>
</organism>
<comment type="caution">
    <text evidence="10">The sequence shown here is derived from an EMBL/GenBank/DDBJ whole genome shotgun (WGS) entry which is preliminary data.</text>
</comment>
<keyword evidence="8 9" id="KW-0472">Membrane</keyword>
<dbReference type="AlphaFoldDB" id="A0A9Q0VN12"/>
<comment type="subcellular location">
    <subcellularLocation>
        <location evidence="1">Membrane</location>
        <topology evidence="1">Multi-pass membrane protein</topology>
    </subcellularLocation>
</comment>
<evidence type="ECO:0000256" key="6">
    <source>
        <dbReference type="ARBA" id="ARBA00022927"/>
    </source>
</evidence>
<reference evidence="10" key="1">
    <citation type="submission" date="2022-11" db="EMBL/GenBank/DDBJ databases">
        <authorList>
            <person name="Hyden B.L."/>
            <person name="Feng K."/>
            <person name="Yates T."/>
            <person name="Jawdy S."/>
            <person name="Smart L.B."/>
            <person name="Muchero W."/>
        </authorList>
    </citation>
    <scope>NUCLEOTIDE SEQUENCE</scope>
    <source>
        <tissue evidence="10">Shoot tip</tissue>
    </source>
</reference>
<evidence type="ECO:0000256" key="5">
    <source>
        <dbReference type="ARBA" id="ARBA00022856"/>
    </source>
</evidence>
<dbReference type="InterPro" id="IPR004813">
    <property type="entry name" value="OPT"/>
</dbReference>
<dbReference type="OrthoDB" id="9986677at2759"/>
<feature type="transmembrane region" description="Helical" evidence="9">
    <location>
        <begin position="72"/>
        <end position="94"/>
    </location>
</feature>
<evidence type="ECO:0000256" key="9">
    <source>
        <dbReference type="SAM" id="Phobius"/>
    </source>
</evidence>
<dbReference type="GO" id="GO:0035673">
    <property type="term" value="F:oligopeptide transmembrane transporter activity"/>
    <property type="evidence" value="ECO:0007669"/>
    <property type="project" value="InterPro"/>
</dbReference>
<evidence type="ECO:0000256" key="2">
    <source>
        <dbReference type="ARBA" id="ARBA00005484"/>
    </source>
</evidence>
<feature type="transmembrane region" description="Helical" evidence="9">
    <location>
        <begin position="241"/>
        <end position="261"/>
    </location>
</feature>
<keyword evidence="3" id="KW-0813">Transport</keyword>
<gene>
    <name evidence="10" type="ORF">OIU85_002269</name>
</gene>
<dbReference type="EMBL" id="JAPFFL010000001">
    <property type="protein sequence ID" value="KAJ6751835.1"/>
    <property type="molecule type" value="Genomic_DNA"/>
</dbReference>
<feature type="transmembrane region" description="Helical" evidence="9">
    <location>
        <begin position="101"/>
        <end position="122"/>
    </location>
</feature>
<dbReference type="GO" id="GO:0016020">
    <property type="term" value="C:membrane"/>
    <property type="evidence" value="ECO:0007669"/>
    <property type="project" value="UniProtKB-SubCell"/>
</dbReference>
<accession>A0A9Q0VN12</accession>
<feature type="transmembrane region" description="Helical" evidence="9">
    <location>
        <begin position="628"/>
        <end position="649"/>
    </location>
</feature>
<dbReference type="GO" id="GO:0015031">
    <property type="term" value="P:protein transport"/>
    <property type="evidence" value="ECO:0007669"/>
    <property type="project" value="UniProtKB-KW"/>
</dbReference>
<feature type="transmembrane region" description="Helical" evidence="9">
    <location>
        <begin position="309"/>
        <end position="335"/>
    </location>
</feature>
<dbReference type="InterPro" id="IPR004648">
    <property type="entry name" value="Oligpept_transpt"/>
</dbReference>
<keyword evidence="4 9" id="KW-0812">Transmembrane</keyword>
<evidence type="ECO:0000256" key="4">
    <source>
        <dbReference type="ARBA" id="ARBA00022692"/>
    </source>
</evidence>
<evidence type="ECO:0000256" key="3">
    <source>
        <dbReference type="ARBA" id="ARBA00022448"/>
    </source>
</evidence>
<dbReference type="Pfam" id="PF03169">
    <property type="entry name" value="OPT"/>
    <property type="match status" value="1"/>
</dbReference>
<proteinExistence type="inferred from homology"/>
<feature type="transmembrane region" description="Helical" evidence="9">
    <location>
        <begin position="551"/>
        <end position="568"/>
    </location>
</feature>
<feature type="transmembrane region" description="Helical" evidence="9">
    <location>
        <begin position="134"/>
        <end position="150"/>
    </location>
</feature>
<evidence type="ECO:0000313" key="11">
    <source>
        <dbReference type="Proteomes" id="UP001151529"/>
    </source>
</evidence>
<evidence type="ECO:0000256" key="7">
    <source>
        <dbReference type="ARBA" id="ARBA00022989"/>
    </source>
</evidence>
<feature type="transmembrane region" description="Helical" evidence="9">
    <location>
        <begin position="374"/>
        <end position="391"/>
    </location>
</feature>
<dbReference type="NCBIfam" id="TIGR00728">
    <property type="entry name" value="OPT_sfam"/>
    <property type="match status" value="1"/>
</dbReference>
<keyword evidence="11" id="KW-1185">Reference proteome</keyword>
<evidence type="ECO:0000256" key="1">
    <source>
        <dbReference type="ARBA" id="ARBA00004141"/>
    </source>
</evidence>
<dbReference type="NCBIfam" id="TIGR00727">
    <property type="entry name" value="ISP4_OPT"/>
    <property type="match status" value="1"/>
</dbReference>
<dbReference type="Proteomes" id="UP001151529">
    <property type="component" value="Chromosome 16"/>
</dbReference>
<feature type="transmembrane region" description="Helical" evidence="9">
    <location>
        <begin position="403"/>
        <end position="422"/>
    </location>
</feature>
<feature type="transmembrane region" description="Helical" evidence="9">
    <location>
        <begin position="476"/>
        <end position="500"/>
    </location>
</feature>
<keyword evidence="6" id="KW-0653">Protein transport</keyword>
<reference evidence="10" key="2">
    <citation type="journal article" date="2023" name="Int. J. Mol. Sci.">
        <title>De Novo Assembly and Annotation of 11 Diverse Shrub Willow (Salix) Genomes Reveals Novel Gene Organization in Sex-Linked Regions.</title>
        <authorList>
            <person name="Hyden B."/>
            <person name="Feng K."/>
            <person name="Yates T.B."/>
            <person name="Jawdy S."/>
            <person name="Cereghino C."/>
            <person name="Smart L.B."/>
            <person name="Muchero W."/>
        </authorList>
    </citation>
    <scope>NUCLEOTIDE SEQUENCE [LARGE SCALE GENOMIC DNA]</scope>
    <source>
        <tissue evidence="10">Shoot tip</tissue>
    </source>
</reference>
<feature type="transmembrane region" description="Helical" evidence="9">
    <location>
        <begin position="598"/>
        <end position="616"/>
    </location>
</feature>
<keyword evidence="5" id="KW-0571">Peptide transport</keyword>
<protein>
    <submittedName>
        <fullName evidence="10">Uncharacterized protein</fullName>
    </submittedName>
</protein>
<keyword evidence="7 9" id="KW-1133">Transmembrane helix</keyword>
<comment type="similarity">
    <text evidence="2">Belongs to the oligopeptide OPT transporter (TC 2.A.67.1) family.</text>
</comment>
<evidence type="ECO:0000256" key="8">
    <source>
        <dbReference type="ARBA" id="ARBA00023136"/>
    </source>
</evidence>
<name>A0A9Q0VN12_SALVM</name>
<dbReference type="PANTHER" id="PTHR22601">
    <property type="entry name" value="ISP4 LIKE PROTEIN"/>
    <property type="match status" value="1"/>
</dbReference>